<comment type="similarity">
    <text evidence="1">Belongs to the glycosyltransferase 2 family.</text>
</comment>
<dbReference type="RefSeq" id="WP_043222029.1">
    <property type="nucleotide sequence ID" value="NZ_BNBS01000001.1"/>
</dbReference>
<sequence>MSLVVLVDPGDPDPGRFLDRLPGSVDEVVTVEAPGPGRPHRWPDIAWGDRIVLIQADGSMSPDDIPHFLYYLDHGFDFVKGSRFIAGGECTAYPPLRRMGHRFLLVTARCLYGQQLTDVWYGFCAFRREFLPLLEEQPEPPELVGPEIVVHALHYGLRIAEVPSREAPGPARKTTARTFHEGRRILRVLWRERPRNALLRLVARHRRG</sequence>
<evidence type="ECO:0000313" key="4">
    <source>
        <dbReference type="Proteomes" id="UP001052739"/>
    </source>
</evidence>
<dbReference type="InterPro" id="IPR050256">
    <property type="entry name" value="Glycosyltransferase_2"/>
</dbReference>
<name>A0ABQ3PIP5_9ACTN</name>
<evidence type="ECO:0000313" key="3">
    <source>
        <dbReference type="EMBL" id="GHI24901.1"/>
    </source>
</evidence>
<evidence type="ECO:0000259" key="2">
    <source>
        <dbReference type="Pfam" id="PF00535"/>
    </source>
</evidence>
<proteinExistence type="inferred from homology"/>
<dbReference type="GeneID" id="94007150"/>
<dbReference type="Proteomes" id="UP001052739">
    <property type="component" value="Unassembled WGS sequence"/>
</dbReference>
<dbReference type="Pfam" id="PF00535">
    <property type="entry name" value="Glycos_transf_2"/>
    <property type="match status" value="1"/>
</dbReference>
<dbReference type="Gene3D" id="3.90.550.10">
    <property type="entry name" value="Spore Coat Polysaccharide Biosynthesis Protein SpsA, Chain A"/>
    <property type="match status" value="1"/>
</dbReference>
<dbReference type="PANTHER" id="PTHR48090:SF7">
    <property type="entry name" value="RFBJ PROTEIN"/>
    <property type="match status" value="1"/>
</dbReference>
<keyword evidence="4" id="KW-1185">Reference proteome</keyword>
<dbReference type="SUPFAM" id="SSF53448">
    <property type="entry name" value="Nucleotide-diphospho-sugar transferases"/>
    <property type="match status" value="1"/>
</dbReference>
<dbReference type="InterPro" id="IPR001173">
    <property type="entry name" value="Glyco_trans_2-like"/>
</dbReference>
<feature type="domain" description="Glycosyltransferase 2-like" evidence="2">
    <location>
        <begin position="46"/>
        <end position="131"/>
    </location>
</feature>
<dbReference type="EMBL" id="BNDW01000068">
    <property type="protein sequence ID" value="GHI24901.1"/>
    <property type="molecule type" value="Genomic_DNA"/>
</dbReference>
<evidence type="ECO:0000256" key="1">
    <source>
        <dbReference type="ARBA" id="ARBA00006739"/>
    </source>
</evidence>
<dbReference type="InterPro" id="IPR029044">
    <property type="entry name" value="Nucleotide-diphossugar_trans"/>
</dbReference>
<comment type="caution">
    <text evidence="3">The sequence shown here is derived from an EMBL/GenBank/DDBJ whole genome shotgun (WGS) entry which is preliminary data.</text>
</comment>
<reference evidence="3" key="1">
    <citation type="submission" date="2024-05" db="EMBL/GenBank/DDBJ databases">
        <title>Whole genome shotgun sequence of Streptomyces hydrogenans NBRC 13475.</title>
        <authorList>
            <person name="Komaki H."/>
            <person name="Tamura T."/>
        </authorList>
    </citation>
    <scope>NUCLEOTIDE SEQUENCE</scope>
    <source>
        <strain evidence="3">NBRC 13475</strain>
    </source>
</reference>
<dbReference type="PANTHER" id="PTHR48090">
    <property type="entry name" value="UNDECAPRENYL-PHOSPHATE 4-DEOXY-4-FORMAMIDO-L-ARABINOSE TRANSFERASE-RELATED"/>
    <property type="match status" value="1"/>
</dbReference>
<gene>
    <name evidence="3" type="ORF">Shyd_62720</name>
</gene>
<accession>A0ABQ3PIP5</accession>
<protein>
    <recommendedName>
        <fullName evidence="2">Glycosyltransferase 2-like domain-containing protein</fullName>
    </recommendedName>
</protein>
<organism evidence="3 4">
    <name type="scientific">Streptomyces hydrogenans</name>
    <dbReference type="NCBI Taxonomy" id="1873719"/>
    <lineage>
        <taxon>Bacteria</taxon>
        <taxon>Bacillati</taxon>
        <taxon>Actinomycetota</taxon>
        <taxon>Actinomycetes</taxon>
        <taxon>Kitasatosporales</taxon>
        <taxon>Streptomycetaceae</taxon>
        <taxon>Streptomyces</taxon>
    </lineage>
</organism>